<dbReference type="RefSeq" id="WP_046282133.1">
    <property type="nucleotide sequence ID" value="NZ_LATL02000136.1"/>
</dbReference>
<accession>A0A0F5Y7A3</accession>
<gene>
    <name evidence="1" type="ORF">WN50_29195</name>
</gene>
<organism evidence="1 2">
    <name type="scientific">Limnoraphis robusta CS-951</name>
    <dbReference type="NCBI Taxonomy" id="1637645"/>
    <lineage>
        <taxon>Bacteria</taxon>
        <taxon>Bacillati</taxon>
        <taxon>Cyanobacteriota</taxon>
        <taxon>Cyanophyceae</taxon>
        <taxon>Oscillatoriophycideae</taxon>
        <taxon>Oscillatoriales</taxon>
        <taxon>Sirenicapillariaceae</taxon>
        <taxon>Limnoraphis</taxon>
    </lineage>
</organism>
<dbReference type="OrthoDB" id="426214at2"/>
<sequence length="125" mass="13818">MADLSGTWLGTYWQQGDPTRFEVTFIQSGNTLSGNILDDGYLGEARLSGTVTGRNVSFTKRYLMTSPESVSYMGIVSEEENYIQGQWNIDSRFSGPWEAHRSGENLVAELEMLKSEQVPAAVSLG</sequence>
<dbReference type="EMBL" id="LATL02000136">
    <property type="protein sequence ID" value="KKD34749.1"/>
    <property type="molecule type" value="Genomic_DNA"/>
</dbReference>
<comment type="caution">
    <text evidence="1">The sequence shown here is derived from an EMBL/GenBank/DDBJ whole genome shotgun (WGS) entry which is preliminary data.</text>
</comment>
<dbReference type="PATRIC" id="fig|1637645.4.peg.2760"/>
<protein>
    <submittedName>
        <fullName evidence="1">Uncharacterized protein</fullName>
    </submittedName>
</protein>
<dbReference type="AlphaFoldDB" id="A0A0F5Y7A3"/>
<dbReference type="Proteomes" id="UP000033607">
    <property type="component" value="Unassembled WGS sequence"/>
</dbReference>
<proteinExistence type="predicted"/>
<evidence type="ECO:0000313" key="1">
    <source>
        <dbReference type="EMBL" id="KKD34749.1"/>
    </source>
</evidence>
<reference evidence="1 2" key="1">
    <citation type="submission" date="2015-06" db="EMBL/GenBank/DDBJ databases">
        <title>Draft genome assembly of filamentous brackish cyanobacterium Limnoraphis robusta strain CS-951.</title>
        <authorList>
            <person name="Willis A."/>
            <person name="Parks M."/>
            <person name="Burford M.A."/>
        </authorList>
    </citation>
    <scope>NUCLEOTIDE SEQUENCE [LARGE SCALE GENOMIC DNA]</scope>
    <source>
        <strain evidence="1 2">CS-951</strain>
    </source>
</reference>
<name>A0A0F5Y7A3_9CYAN</name>
<evidence type="ECO:0000313" key="2">
    <source>
        <dbReference type="Proteomes" id="UP000033607"/>
    </source>
</evidence>